<dbReference type="InterPro" id="IPR000119">
    <property type="entry name" value="Hist_DNA-bd"/>
</dbReference>
<dbReference type="InterPro" id="IPR010992">
    <property type="entry name" value="IHF-like_DNA-bd_dom_sf"/>
</dbReference>
<keyword evidence="1" id="KW-0238">DNA-binding</keyword>
<proteinExistence type="predicted"/>
<accession>A0AAP4X8K6</accession>
<gene>
    <name evidence="1" type="ORF">OC696_02160</name>
</gene>
<dbReference type="GO" id="GO:0003677">
    <property type="term" value="F:DNA binding"/>
    <property type="evidence" value="ECO:0007669"/>
    <property type="project" value="UniProtKB-KW"/>
</dbReference>
<evidence type="ECO:0000313" key="1">
    <source>
        <dbReference type="EMBL" id="MDO8054663.1"/>
    </source>
</evidence>
<dbReference type="SUPFAM" id="SSF47729">
    <property type="entry name" value="IHF-like DNA-binding proteins"/>
    <property type="match status" value="1"/>
</dbReference>
<protein>
    <submittedName>
        <fullName evidence="1">HU family DNA-binding protein</fullName>
    </submittedName>
</protein>
<dbReference type="RefSeq" id="WP_304513459.1">
    <property type="nucleotide sequence ID" value="NZ_JAOSIW010000017.1"/>
</dbReference>
<dbReference type="AlphaFoldDB" id="A0AAP4X8K6"/>
<dbReference type="Proteomes" id="UP001170651">
    <property type="component" value="Unassembled WGS sequence"/>
</dbReference>
<reference evidence="1 2" key="1">
    <citation type="journal article" date="2023" name="Int. J. Syst. Evol. Microbiol.">
        <title>The observation of taxonomic boundaries for the 16SrII and 16SrXXV phytoplasmas using genome-based delimitation.</title>
        <authorList>
            <person name="Rodrigues Jardim B."/>
            <person name="Tran-Nguyen L.T.T."/>
            <person name="Gambley C."/>
            <person name="Al-Sadi A.M."/>
            <person name="Al-Subhi A.M."/>
            <person name="Foissac X."/>
            <person name="Salar P."/>
            <person name="Cai H."/>
            <person name="Yang J.Y."/>
            <person name="Davis R."/>
            <person name="Jones L."/>
            <person name="Rodoni B."/>
            <person name="Constable F.E."/>
        </authorList>
    </citation>
    <scope>NUCLEOTIDE SEQUENCE [LARGE SCALE GENOMIC DNA]</scope>
    <source>
        <strain evidence="1">BAWM-OMN-P26</strain>
    </source>
</reference>
<sequence length="64" mass="7177">MTATETFYKTFERVLIEAIASHKKVILAPTIGRFVLKSRKAYIGSNPQTGKKSKSLLPHALFLK</sequence>
<dbReference type="GO" id="GO:0030527">
    <property type="term" value="F:structural constituent of chromatin"/>
    <property type="evidence" value="ECO:0007669"/>
    <property type="project" value="InterPro"/>
</dbReference>
<dbReference type="EMBL" id="JAOSIW010000017">
    <property type="protein sequence ID" value="MDO8054663.1"/>
    <property type="molecule type" value="Genomic_DNA"/>
</dbReference>
<evidence type="ECO:0000313" key="2">
    <source>
        <dbReference type="Proteomes" id="UP001170651"/>
    </source>
</evidence>
<name>A0AAP4X8K6_9MOLU</name>
<dbReference type="Pfam" id="PF00216">
    <property type="entry name" value="Bac_DNA_binding"/>
    <property type="match status" value="1"/>
</dbReference>
<keyword evidence="2" id="KW-1185">Reference proteome</keyword>
<organism evidence="1 2">
    <name type="scientific">Candidatus Phytoplasma australasiaticum subsp. australasiaticum</name>
    <dbReference type="NCBI Taxonomy" id="2832407"/>
    <lineage>
        <taxon>Bacteria</taxon>
        <taxon>Bacillati</taxon>
        <taxon>Mycoplasmatota</taxon>
        <taxon>Mollicutes</taxon>
        <taxon>Acholeplasmatales</taxon>
        <taxon>Acholeplasmataceae</taxon>
        <taxon>Candidatus Phytoplasma</taxon>
        <taxon>16SrII (Peanut WB group)</taxon>
        <taxon>Candidatus Phytoplasma australasiaticum</taxon>
    </lineage>
</organism>
<dbReference type="Gene3D" id="4.10.520.10">
    <property type="entry name" value="IHF-like DNA-binding proteins"/>
    <property type="match status" value="1"/>
</dbReference>
<comment type="caution">
    <text evidence="1">The sequence shown here is derived from an EMBL/GenBank/DDBJ whole genome shotgun (WGS) entry which is preliminary data.</text>
</comment>